<dbReference type="PANTHER" id="PTHR34501:SF9">
    <property type="entry name" value="MAJOR OUTER MEMBRANE PROTEIN P.IA"/>
    <property type="match status" value="1"/>
</dbReference>
<evidence type="ECO:0000256" key="11">
    <source>
        <dbReference type="SAM" id="SignalP"/>
    </source>
</evidence>
<dbReference type="PANTHER" id="PTHR34501">
    <property type="entry name" value="PROTEIN YDDL-RELATED"/>
    <property type="match status" value="1"/>
</dbReference>
<evidence type="ECO:0000256" key="8">
    <source>
        <dbReference type="ARBA" id="ARBA00023114"/>
    </source>
</evidence>
<organism evidence="13 14">
    <name type="scientific">Shewanella metallivivens</name>
    <dbReference type="NCBI Taxonomy" id="2872342"/>
    <lineage>
        <taxon>Bacteria</taxon>
        <taxon>Pseudomonadati</taxon>
        <taxon>Pseudomonadota</taxon>
        <taxon>Gammaproteobacteria</taxon>
        <taxon>Alteromonadales</taxon>
        <taxon>Shewanellaceae</taxon>
        <taxon>Shewanella</taxon>
    </lineage>
</organism>
<evidence type="ECO:0000313" key="14">
    <source>
        <dbReference type="Proteomes" id="UP001213691"/>
    </source>
</evidence>
<dbReference type="InterPro" id="IPR050298">
    <property type="entry name" value="Gram-neg_bact_OMP"/>
</dbReference>
<dbReference type="RefSeq" id="WP_238103316.1">
    <property type="nucleotide sequence ID" value="NZ_JAQQPZ010000005.1"/>
</dbReference>
<dbReference type="Proteomes" id="UP001213691">
    <property type="component" value="Unassembled WGS sequence"/>
</dbReference>
<keyword evidence="4" id="KW-1134">Transmembrane beta strand</keyword>
<gene>
    <name evidence="13" type="ORF">PQR79_08425</name>
</gene>
<feature type="signal peptide" evidence="11">
    <location>
        <begin position="1"/>
        <end position="27"/>
    </location>
</feature>
<dbReference type="SUPFAM" id="SSF56935">
    <property type="entry name" value="Porins"/>
    <property type="match status" value="1"/>
</dbReference>
<evidence type="ECO:0000256" key="7">
    <source>
        <dbReference type="ARBA" id="ARBA00023065"/>
    </source>
</evidence>
<keyword evidence="7" id="KW-0406">Ion transport</keyword>
<dbReference type="Gene3D" id="2.40.160.10">
    <property type="entry name" value="Porin"/>
    <property type="match status" value="1"/>
</dbReference>
<keyword evidence="9" id="KW-0472">Membrane</keyword>
<keyword evidence="3" id="KW-0813">Transport</keyword>
<dbReference type="InterPro" id="IPR033900">
    <property type="entry name" value="Gram_neg_porin_domain"/>
</dbReference>
<keyword evidence="10" id="KW-0998">Cell outer membrane</keyword>
<sequence>MTMNTKKSLLSVALLSALSVTSISALADSPTGYGRLDITLTNSDHGFTTQNRKAGTVLENNFSRVGVKGSEKINDDYELLYQMEVQVNGATNEGDDEVFKARSTYLGIASKMGTVLVGRNDTVMKSSKGNVEAFDLTNAAYNRMIAGQDRKADGITYYSPTFGGVFTVNGTYLIDDNYEGSDETQYAISVIAGDKKLKKQNYYVAGAYNTIGGVDAYRAVGQVKMGKFKVGGLFQNTESQTYDQKEGNSYFFTVTYDLNGVDLKVEYGQDEAGFGKFIKYNSAVASSADFNQATDVEVTSLVFGAEYQLSKSTMLQAHYAMYDGEYQIDNSGTVIDLEDDSIATIGVRFNF</sequence>
<evidence type="ECO:0000256" key="9">
    <source>
        <dbReference type="ARBA" id="ARBA00023136"/>
    </source>
</evidence>
<comment type="subunit">
    <text evidence="2">Homotrimer.</text>
</comment>
<dbReference type="CDD" id="cd00342">
    <property type="entry name" value="gram_neg_porins"/>
    <property type="match status" value="1"/>
</dbReference>
<feature type="domain" description="Porin" evidence="12">
    <location>
        <begin position="15"/>
        <end position="324"/>
    </location>
</feature>
<reference evidence="13 14" key="1">
    <citation type="submission" date="2023-02" db="EMBL/GenBank/DDBJ databases">
        <title>Genome sequence of Shewanella metallivivens ER-Te-42B-Light, sp. nov., enriched from sulfide tube worms (Riftia pachyptila) isolated from Explorer Ridge in the Pacific Ocean.</title>
        <authorList>
            <person name="Maltman C."/>
            <person name="Kuzyk S.B."/>
            <person name="Kyndt J.A."/>
            <person name="Yurkov V."/>
        </authorList>
    </citation>
    <scope>NUCLEOTIDE SEQUENCE [LARGE SCALE GENOMIC DNA]</scope>
    <source>
        <strain evidence="13 14">ER-Te-42B-Light</strain>
    </source>
</reference>
<evidence type="ECO:0000256" key="4">
    <source>
        <dbReference type="ARBA" id="ARBA00022452"/>
    </source>
</evidence>
<comment type="caution">
    <text evidence="13">The sequence shown here is derived from an EMBL/GenBank/DDBJ whole genome shotgun (WGS) entry which is preliminary data.</text>
</comment>
<keyword evidence="8" id="KW-0626">Porin</keyword>
<evidence type="ECO:0000256" key="2">
    <source>
        <dbReference type="ARBA" id="ARBA00011233"/>
    </source>
</evidence>
<dbReference type="Pfam" id="PF13609">
    <property type="entry name" value="Porin_4"/>
    <property type="match status" value="1"/>
</dbReference>
<protein>
    <submittedName>
        <fullName evidence="13">Porin</fullName>
    </submittedName>
</protein>
<keyword evidence="14" id="KW-1185">Reference proteome</keyword>
<keyword evidence="5" id="KW-0812">Transmembrane</keyword>
<keyword evidence="6 11" id="KW-0732">Signal</keyword>
<evidence type="ECO:0000259" key="12">
    <source>
        <dbReference type="Pfam" id="PF13609"/>
    </source>
</evidence>
<proteinExistence type="predicted"/>
<accession>A0ABT5TKM2</accession>
<dbReference type="InterPro" id="IPR023614">
    <property type="entry name" value="Porin_dom_sf"/>
</dbReference>
<evidence type="ECO:0000313" key="13">
    <source>
        <dbReference type="EMBL" id="MDD8059156.1"/>
    </source>
</evidence>
<dbReference type="EMBL" id="JAQQPZ010000005">
    <property type="protein sequence ID" value="MDD8059156.1"/>
    <property type="molecule type" value="Genomic_DNA"/>
</dbReference>
<evidence type="ECO:0000256" key="5">
    <source>
        <dbReference type="ARBA" id="ARBA00022692"/>
    </source>
</evidence>
<feature type="chain" id="PRO_5046233284" evidence="11">
    <location>
        <begin position="28"/>
        <end position="351"/>
    </location>
</feature>
<name>A0ABT5TKM2_9GAMM</name>
<comment type="subcellular location">
    <subcellularLocation>
        <location evidence="1">Cell outer membrane</location>
        <topology evidence="1">Multi-pass membrane protein</topology>
    </subcellularLocation>
</comment>
<evidence type="ECO:0000256" key="6">
    <source>
        <dbReference type="ARBA" id="ARBA00022729"/>
    </source>
</evidence>
<evidence type="ECO:0000256" key="3">
    <source>
        <dbReference type="ARBA" id="ARBA00022448"/>
    </source>
</evidence>
<evidence type="ECO:0000256" key="10">
    <source>
        <dbReference type="ARBA" id="ARBA00023237"/>
    </source>
</evidence>
<evidence type="ECO:0000256" key="1">
    <source>
        <dbReference type="ARBA" id="ARBA00004571"/>
    </source>
</evidence>